<dbReference type="GO" id="GO:0008410">
    <property type="term" value="F:CoA-transferase activity"/>
    <property type="evidence" value="ECO:0007669"/>
    <property type="project" value="TreeGrafter"/>
</dbReference>
<sequence>MVLSKPSALDDIKILDFSHLLAGPFATQILGDFGAKIYKIERADLGDDFRRWNFFNKKVGGYTSASYMAWNRNKKSIALDLKKPEAKEIIYKMAGSCDVIIQNFRPGVMAKRGFGYKDFKKINPKIIYCNGSGFGN</sequence>
<dbReference type="Pfam" id="PF02515">
    <property type="entry name" value="CoA_transf_3"/>
    <property type="match status" value="1"/>
</dbReference>
<organism evidence="2">
    <name type="scientific">marine metagenome</name>
    <dbReference type="NCBI Taxonomy" id="408172"/>
    <lineage>
        <taxon>unclassified sequences</taxon>
        <taxon>metagenomes</taxon>
        <taxon>ecological metagenomes</taxon>
    </lineage>
</organism>
<proteinExistence type="predicted"/>
<dbReference type="InterPro" id="IPR003673">
    <property type="entry name" value="CoA-Trfase_fam_III"/>
</dbReference>
<dbReference type="AlphaFoldDB" id="A0A382YDC8"/>
<feature type="non-terminal residue" evidence="2">
    <location>
        <position position="136"/>
    </location>
</feature>
<dbReference type="InterPro" id="IPR050483">
    <property type="entry name" value="CoA-transferase_III_domain"/>
</dbReference>
<evidence type="ECO:0000256" key="1">
    <source>
        <dbReference type="ARBA" id="ARBA00022679"/>
    </source>
</evidence>
<evidence type="ECO:0000313" key="2">
    <source>
        <dbReference type="EMBL" id="SVD80855.1"/>
    </source>
</evidence>
<dbReference type="EMBL" id="UINC01174635">
    <property type="protein sequence ID" value="SVD80855.1"/>
    <property type="molecule type" value="Genomic_DNA"/>
</dbReference>
<keyword evidence="1" id="KW-0808">Transferase</keyword>
<evidence type="ECO:0008006" key="3">
    <source>
        <dbReference type="Google" id="ProtNLM"/>
    </source>
</evidence>
<reference evidence="2" key="1">
    <citation type="submission" date="2018-05" db="EMBL/GenBank/DDBJ databases">
        <authorList>
            <person name="Lanie J.A."/>
            <person name="Ng W.-L."/>
            <person name="Kazmierczak K.M."/>
            <person name="Andrzejewski T.M."/>
            <person name="Davidsen T.M."/>
            <person name="Wayne K.J."/>
            <person name="Tettelin H."/>
            <person name="Glass J.I."/>
            <person name="Rusch D."/>
            <person name="Podicherti R."/>
            <person name="Tsui H.-C.T."/>
            <person name="Winkler M.E."/>
        </authorList>
    </citation>
    <scope>NUCLEOTIDE SEQUENCE</scope>
</reference>
<accession>A0A382YDC8</accession>
<protein>
    <recommendedName>
        <fullName evidence="3">CoA transferase</fullName>
    </recommendedName>
</protein>
<dbReference type="PANTHER" id="PTHR48207:SF3">
    <property type="entry name" value="SUCCINATE--HYDROXYMETHYLGLUTARATE COA-TRANSFERASE"/>
    <property type="match status" value="1"/>
</dbReference>
<dbReference type="PANTHER" id="PTHR48207">
    <property type="entry name" value="SUCCINATE--HYDROXYMETHYLGLUTARATE COA-TRANSFERASE"/>
    <property type="match status" value="1"/>
</dbReference>
<dbReference type="SUPFAM" id="SSF89796">
    <property type="entry name" value="CoA-transferase family III (CaiB/BaiF)"/>
    <property type="match status" value="1"/>
</dbReference>
<name>A0A382YDC8_9ZZZZ</name>
<gene>
    <name evidence="2" type="ORF">METZ01_LOCUS433709</name>
</gene>
<dbReference type="Gene3D" id="3.40.50.10540">
    <property type="entry name" value="Crotonobetainyl-coa:carnitine coa-transferase, domain 1"/>
    <property type="match status" value="1"/>
</dbReference>
<dbReference type="InterPro" id="IPR023606">
    <property type="entry name" value="CoA-Trfase_III_dom_1_sf"/>
</dbReference>